<dbReference type="InterPro" id="IPR039757">
    <property type="entry name" value="EIF2D"/>
</dbReference>
<feature type="domain" description="DM2" evidence="4">
    <location>
        <begin position="444"/>
        <end position="530"/>
    </location>
</feature>
<gene>
    <name evidence="5" type="ORF">B0A54_14360</name>
</gene>
<dbReference type="Pfam" id="PF26292">
    <property type="entry name" value="PUA_elF2D"/>
    <property type="match status" value="1"/>
</dbReference>
<dbReference type="CDD" id="cd11608">
    <property type="entry name" value="eIF2D_C"/>
    <property type="match status" value="1"/>
</dbReference>
<dbReference type="OrthoDB" id="199771at2759"/>
<dbReference type="FunFam" id="3.30.780.10:FF:000008">
    <property type="entry name" value="eukaryotic translation initiation factor 2D"/>
    <property type="match status" value="1"/>
</dbReference>
<dbReference type="CDD" id="cd21156">
    <property type="entry name" value="PUA_eIF2d-like"/>
    <property type="match status" value="1"/>
</dbReference>
<dbReference type="Pfam" id="PF01253">
    <property type="entry name" value="SUI1"/>
    <property type="match status" value="1"/>
</dbReference>
<feature type="region of interest" description="Disordered" evidence="2">
    <location>
        <begin position="208"/>
        <end position="295"/>
    </location>
</feature>
<dbReference type="SUPFAM" id="SSF55159">
    <property type="entry name" value="eIF1-like"/>
    <property type="match status" value="1"/>
</dbReference>
<dbReference type="InterPro" id="IPR057429">
    <property type="entry name" value="WH_eIF2D"/>
</dbReference>
<comment type="caution">
    <text evidence="5">The sequence shown here is derived from an EMBL/GenBank/DDBJ whole genome shotgun (WGS) entry which is preliminary data.</text>
</comment>
<evidence type="ECO:0000256" key="1">
    <source>
        <dbReference type="ARBA" id="ARBA00010359"/>
    </source>
</evidence>
<evidence type="ECO:0000313" key="6">
    <source>
        <dbReference type="Proteomes" id="UP000310066"/>
    </source>
</evidence>
<comment type="similarity">
    <text evidence="1">Belongs to the eIF2D family.</text>
</comment>
<protein>
    <submittedName>
        <fullName evidence="5">Uncharacterized protein</fullName>
    </submittedName>
</protein>
<evidence type="ECO:0000259" key="3">
    <source>
        <dbReference type="PROSITE" id="PS50296"/>
    </source>
</evidence>
<dbReference type="STRING" id="329885.A0A4U0UCF8"/>
<dbReference type="EMBL" id="NAJP01000088">
    <property type="protein sequence ID" value="TKA32974.1"/>
    <property type="molecule type" value="Genomic_DNA"/>
</dbReference>
<evidence type="ECO:0000313" key="5">
    <source>
        <dbReference type="EMBL" id="TKA32974.1"/>
    </source>
</evidence>
<dbReference type="InterPro" id="IPR048248">
    <property type="entry name" value="PUA_eIF2d-like"/>
</dbReference>
<evidence type="ECO:0000259" key="4">
    <source>
        <dbReference type="PROSITE" id="PS51925"/>
    </source>
</evidence>
<dbReference type="Pfam" id="PF17832">
    <property type="entry name" value="Pre-PUA"/>
    <property type="match status" value="1"/>
</dbReference>
<dbReference type="InterPro" id="IPR015947">
    <property type="entry name" value="PUA-like_sf"/>
</dbReference>
<accession>A0A4U0UCF8</accession>
<dbReference type="GO" id="GO:0003743">
    <property type="term" value="F:translation initiation factor activity"/>
    <property type="evidence" value="ECO:0007669"/>
    <property type="project" value="InterPro"/>
</dbReference>
<dbReference type="InterPro" id="IPR036885">
    <property type="entry name" value="SWIB_MDM2_dom_sf"/>
</dbReference>
<dbReference type="PANTHER" id="PTHR12217">
    <property type="entry name" value="EUKARYOTIC TRANSLATION INITIATION FACTOR 2D"/>
    <property type="match status" value="1"/>
</dbReference>
<dbReference type="InterPro" id="IPR001950">
    <property type="entry name" value="SUI1"/>
</dbReference>
<evidence type="ECO:0000256" key="2">
    <source>
        <dbReference type="SAM" id="MobiDB-lite"/>
    </source>
</evidence>
<dbReference type="Pfam" id="PF26291">
    <property type="entry name" value="SWIB_eIF2D"/>
    <property type="match status" value="1"/>
</dbReference>
<dbReference type="InterPro" id="IPR003121">
    <property type="entry name" value="SWIB_MDM2_domain"/>
</dbReference>
<dbReference type="PROSITE" id="PS50890">
    <property type="entry name" value="PUA"/>
    <property type="match status" value="1"/>
</dbReference>
<dbReference type="Gene3D" id="3.10.400.20">
    <property type="match status" value="1"/>
</dbReference>
<dbReference type="PROSITE" id="PS51925">
    <property type="entry name" value="SWIB_MDM2"/>
    <property type="match status" value="1"/>
</dbReference>
<dbReference type="SUPFAM" id="SSF47592">
    <property type="entry name" value="SWIB/MDM2 domain"/>
    <property type="match status" value="1"/>
</dbReference>
<dbReference type="InterPro" id="IPR036877">
    <property type="entry name" value="SUI1_dom_sf"/>
</dbReference>
<organism evidence="5 6">
    <name type="scientific">Friedmanniomyces endolithicus</name>
    <dbReference type="NCBI Taxonomy" id="329885"/>
    <lineage>
        <taxon>Eukaryota</taxon>
        <taxon>Fungi</taxon>
        <taxon>Dikarya</taxon>
        <taxon>Ascomycota</taxon>
        <taxon>Pezizomycotina</taxon>
        <taxon>Dothideomycetes</taxon>
        <taxon>Dothideomycetidae</taxon>
        <taxon>Mycosphaerellales</taxon>
        <taxon>Teratosphaeriaceae</taxon>
        <taxon>Friedmanniomyces</taxon>
    </lineage>
</organism>
<dbReference type="PANTHER" id="PTHR12217:SF4">
    <property type="entry name" value="EUKARYOTIC TRANSLATION INITIATION FACTOR 2D"/>
    <property type="match status" value="1"/>
</dbReference>
<feature type="region of interest" description="Disordered" evidence="2">
    <location>
        <begin position="410"/>
        <end position="433"/>
    </location>
</feature>
<dbReference type="Gene3D" id="3.30.780.10">
    <property type="entry name" value="SUI1-like domain"/>
    <property type="match status" value="1"/>
</dbReference>
<dbReference type="SUPFAM" id="SSF88697">
    <property type="entry name" value="PUA domain-like"/>
    <property type="match status" value="1"/>
</dbReference>
<feature type="domain" description="SUI1" evidence="3">
    <location>
        <begin position="557"/>
        <end position="635"/>
    </location>
</feature>
<dbReference type="Proteomes" id="UP000310066">
    <property type="component" value="Unassembled WGS sequence"/>
</dbReference>
<feature type="region of interest" description="Disordered" evidence="2">
    <location>
        <begin position="1"/>
        <end position="20"/>
    </location>
</feature>
<proteinExistence type="inferred from homology"/>
<dbReference type="InterPro" id="IPR058886">
    <property type="entry name" value="SWIB_eIF2D"/>
</dbReference>
<name>A0A4U0UCF8_9PEZI</name>
<dbReference type="GO" id="GO:0001731">
    <property type="term" value="P:formation of translation preinitiation complex"/>
    <property type="evidence" value="ECO:0007669"/>
    <property type="project" value="InterPro"/>
</dbReference>
<dbReference type="AlphaFoldDB" id="A0A4U0UCF8"/>
<feature type="compositionally biased region" description="Basic and acidic residues" evidence="2">
    <location>
        <begin position="212"/>
        <end position="229"/>
    </location>
</feature>
<dbReference type="Pfam" id="PF25304">
    <property type="entry name" value="WHD_eIF2D"/>
    <property type="match status" value="1"/>
</dbReference>
<feature type="compositionally biased region" description="Basic and acidic residues" evidence="2">
    <location>
        <begin position="279"/>
        <end position="289"/>
    </location>
</feature>
<reference evidence="5 6" key="1">
    <citation type="submission" date="2017-03" db="EMBL/GenBank/DDBJ databases">
        <title>Genomes of endolithic fungi from Antarctica.</title>
        <authorList>
            <person name="Coleine C."/>
            <person name="Masonjones S."/>
            <person name="Stajich J.E."/>
        </authorList>
    </citation>
    <scope>NUCLEOTIDE SEQUENCE [LARGE SCALE GENOMIC DNA]</scope>
    <source>
        <strain evidence="5 6">CCFEE 5311</strain>
    </source>
</reference>
<dbReference type="InterPro" id="IPR039759">
    <property type="entry name" value="eIF2D_SUI1"/>
</dbReference>
<sequence length="651" mass="71490">MFKKKPQIKPAAPLRSSDRRKLADQVIQHYQLSAPQPEDLTPEQKAEATAAHTTLRNSLLPDNVQSARFTTTHGPELKLVSGTVYIGAGNGEEARILWWQIDGTMYPSVYTLWRHPDMVALLHTPEIVVRKLQGGADLMTPGLAGGPPFPERARKGAVVAVASLERPSVPVAVGVCAIDVCSLQKVQGERGHAVETLHWAGDELWSYSSNERSGRQAPEKIEGWKRSLEDQQMEGKVAETRLEDEDEEGGVSLSGPANGQSAHDKVNGDQAASGNPDVARSEEEARGQPDVEELSQEEIDDAFRKAFIYGVYHHRTTQATAPNHGLVFPLTQSIVMSALIQPFLPAFTPEQSNQLQMKKTSWKNIKKFIKTLDKQKLLRSKEQNGHETVILDIDFEDKAFAKFKPYPLPKKETVTGPSQSQSEGATGQTDADDDAVGQQLRVMSYYKPTSKLQPLFEGAGRQLFTPPEVRELVTAYIEKADLISATNKRLINLDPVLGNAVFDGTGSLDKEVLAKGTVPREALVDRVLHAMSLSHAIVRNGADPSTVKPKSGGPPKIRITLETRSGNKTVTKVSGVEAYHINTRLLADELRKTCASSTSVEPLAGATKKNEKEIMEVMIQGPQKAAVVKALERRGVQTKWVEVLDRTKKKK</sequence>
<dbReference type="InterPro" id="IPR041366">
    <property type="entry name" value="Pre-PUA"/>
</dbReference>
<dbReference type="PROSITE" id="PS50296">
    <property type="entry name" value="SUI1"/>
    <property type="match status" value="1"/>
</dbReference>